<feature type="transmembrane region" description="Helical" evidence="1">
    <location>
        <begin position="105"/>
        <end position="124"/>
    </location>
</feature>
<protein>
    <submittedName>
        <fullName evidence="3">EamA/RhaT family transporter</fullName>
    </submittedName>
</protein>
<gene>
    <name evidence="3" type="ORF">DPV92_04035</name>
</gene>
<evidence type="ECO:0000313" key="3">
    <source>
        <dbReference type="EMBL" id="RDF11433.1"/>
    </source>
</evidence>
<feature type="transmembrane region" description="Helical" evidence="1">
    <location>
        <begin position="34"/>
        <end position="54"/>
    </location>
</feature>
<comment type="caution">
    <text evidence="3">The sequence shown here is derived from an EMBL/GenBank/DDBJ whole genome shotgun (WGS) entry which is preliminary data.</text>
</comment>
<dbReference type="InterPro" id="IPR000620">
    <property type="entry name" value="EamA_dom"/>
</dbReference>
<feature type="transmembrane region" description="Helical" evidence="1">
    <location>
        <begin position="130"/>
        <end position="147"/>
    </location>
</feature>
<evidence type="ECO:0000256" key="1">
    <source>
        <dbReference type="SAM" id="Phobius"/>
    </source>
</evidence>
<dbReference type="Proteomes" id="UP000253945">
    <property type="component" value="Unassembled WGS sequence"/>
</dbReference>
<keyword evidence="4" id="KW-1185">Reference proteome</keyword>
<reference evidence="3 4" key="1">
    <citation type="submission" date="2018-05" db="EMBL/GenBank/DDBJ databases">
        <title>Draft Genome Sequences for a Diverse set of 7 Haemophilus Species.</title>
        <authorList>
            <person name="Nichols M."/>
            <person name="Topaz N."/>
            <person name="Wang X."/>
            <person name="Wang X."/>
            <person name="Boxrud D."/>
        </authorList>
    </citation>
    <scope>NUCLEOTIDE SEQUENCE [LARGE SCALE GENOMIC DNA]</scope>
    <source>
        <strain evidence="3 4">C2014016342</strain>
    </source>
</reference>
<feature type="non-terminal residue" evidence="3">
    <location>
        <position position="1"/>
    </location>
</feature>
<dbReference type="GO" id="GO:0016020">
    <property type="term" value="C:membrane"/>
    <property type="evidence" value="ECO:0007669"/>
    <property type="project" value="InterPro"/>
</dbReference>
<feature type="transmembrane region" description="Helical" evidence="1">
    <location>
        <begin position="6"/>
        <end position="25"/>
    </location>
</feature>
<dbReference type="InterPro" id="IPR037185">
    <property type="entry name" value="EmrE-like"/>
</dbReference>
<sequence>LYKVLLPLLCAFFWAVEIILSSNLMKSYSSDYVYFYRQAGSSLGYLLILIYQFISKKNFGETSDNILTLLTDFSFFFIELILLISSALSYFLYYKTIDILGPVKAVVLNITYSVWAVLIGGLFFKQDISLTLLFVSVLIVINIYFIIRKKN</sequence>
<name>A0A369ZPT2_9PAST</name>
<feature type="domain" description="EamA" evidence="2">
    <location>
        <begin position="4"/>
        <end position="147"/>
    </location>
</feature>
<organism evidence="3 4">
    <name type="scientific">Haemophilus paraphrohaemolyticus</name>
    <dbReference type="NCBI Taxonomy" id="736"/>
    <lineage>
        <taxon>Bacteria</taxon>
        <taxon>Pseudomonadati</taxon>
        <taxon>Pseudomonadota</taxon>
        <taxon>Gammaproteobacteria</taxon>
        <taxon>Pasteurellales</taxon>
        <taxon>Pasteurellaceae</taxon>
        <taxon>Haemophilus</taxon>
    </lineage>
</organism>
<feature type="transmembrane region" description="Helical" evidence="1">
    <location>
        <begin position="74"/>
        <end position="93"/>
    </location>
</feature>
<evidence type="ECO:0000259" key="2">
    <source>
        <dbReference type="Pfam" id="PF00892"/>
    </source>
</evidence>
<dbReference type="Pfam" id="PF00892">
    <property type="entry name" value="EamA"/>
    <property type="match status" value="1"/>
</dbReference>
<dbReference type="EMBL" id="QEQF01000002">
    <property type="protein sequence ID" value="RDF11433.1"/>
    <property type="molecule type" value="Genomic_DNA"/>
</dbReference>
<dbReference type="RefSeq" id="WP_145958653.1">
    <property type="nucleotide sequence ID" value="NZ_QEQF01000002.1"/>
</dbReference>
<keyword evidence="1" id="KW-1133">Transmembrane helix</keyword>
<keyword evidence="1" id="KW-0472">Membrane</keyword>
<proteinExistence type="predicted"/>
<accession>A0A369ZPT2</accession>
<dbReference type="SUPFAM" id="SSF103481">
    <property type="entry name" value="Multidrug resistance efflux transporter EmrE"/>
    <property type="match status" value="1"/>
</dbReference>
<evidence type="ECO:0000313" key="4">
    <source>
        <dbReference type="Proteomes" id="UP000253945"/>
    </source>
</evidence>
<dbReference type="AlphaFoldDB" id="A0A369ZPT2"/>
<keyword evidence="1" id="KW-0812">Transmembrane</keyword>